<dbReference type="Gene3D" id="3.40.470.10">
    <property type="entry name" value="Uracil-DNA glycosylase-like domain"/>
    <property type="match status" value="1"/>
</dbReference>
<dbReference type="GO" id="GO:0046872">
    <property type="term" value="F:metal ion binding"/>
    <property type="evidence" value="ECO:0007669"/>
    <property type="project" value="UniProtKB-KW"/>
</dbReference>
<evidence type="ECO:0000256" key="3">
    <source>
        <dbReference type="ARBA" id="ARBA00012030"/>
    </source>
</evidence>
<sequence length="193" mass="21656">KIDKQLKKIRDEVLSCQKCPLYKTRNLPVIGQGNHQAEIMLCGEAPGAEEAKTGRPFCGAAGKILDELLAAARIKREKVYITNILKDRPPSNRDPQKEEIAACAPYLERQIKIIQPKIISSLGNYATTYLLEKFDLADKIQGISKIHGQVFEAETDFGLIKIIPFYHPAVVVYNKNMLGLLKSDFNRLSDLCE</sequence>
<keyword evidence="6" id="KW-0479">Metal-binding</keyword>
<dbReference type="NCBIfam" id="TIGR00758">
    <property type="entry name" value="UDG_fam4"/>
    <property type="match status" value="1"/>
</dbReference>
<evidence type="ECO:0000256" key="6">
    <source>
        <dbReference type="ARBA" id="ARBA00022723"/>
    </source>
</evidence>
<accession>X1MM61</accession>
<name>X1MM61_9ZZZZ</name>
<dbReference type="InterPro" id="IPR005122">
    <property type="entry name" value="Uracil-DNA_glycosylase-like"/>
</dbReference>
<dbReference type="InterPro" id="IPR005273">
    <property type="entry name" value="Ura-DNA_glyco_family4"/>
</dbReference>
<evidence type="ECO:0000256" key="10">
    <source>
        <dbReference type="ARBA" id="ARBA00023014"/>
    </source>
</evidence>
<evidence type="ECO:0000256" key="5">
    <source>
        <dbReference type="ARBA" id="ARBA00022485"/>
    </source>
</evidence>
<gene>
    <name evidence="13" type="ORF">S06H3_20685</name>
</gene>
<evidence type="ECO:0000256" key="2">
    <source>
        <dbReference type="ARBA" id="ARBA00006521"/>
    </source>
</evidence>
<dbReference type="GO" id="GO:0006281">
    <property type="term" value="P:DNA repair"/>
    <property type="evidence" value="ECO:0007669"/>
    <property type="project" value="UniProtKB-KW"/>
</dbReference>
<feature type="non-terminal residue" evidence="13">
    <location>
        <position position="1"/>
    </location>
</feature>
<evidence type="ECO:0000256" key="11">
    <source>
        <dbReference type="ARBA" id="ARBA00023204"/>
    </source>
</evidence>
<comment type="caution">
    <text evidence="13">The sequence shown here is derived from an EMBL/GenBank/DDBJ whole genome shotgun (WGS) entry which is preliminary data.</text>
</comment>
<keyword evidence="11" id="KW-0234">DNA repair</keyword>
<proteinExistence type="inferred from homology"/>
<dbReference type="EMBL" id="BARV01010746">
    <property type="protein sequence ID" value="GAI15785.1"/>
    <property type="molecule type" value="Genomic_DNA"/>
</dbReference>
<dbReference type="PANTHER" id="PTHR33693">
    <property type="entry name" value="TYPE-5 URACIL-DNA GLYCOSYLASE"/>
    <property type="match status" value="1"/>
</dbReference>
<dbReference type="GO" id="GO:0004844">
    <property type="term" value="F:uracil DNA N-glycosylase activity"/>
    <property type="evidence" value="ECO:0007669"/>
    <property type="project" value="UniProtKB-EC"/>
</dbReference>
<dbReference type="GO" id="GO:0051539">
    <property type="term" value="F:4 iron, 4 sulfur cluster binding"/>
    <property type="evidence" value="ECO:0007669"/>
    <property type="project" value="UniProtKB-KW"/>
</dbReference>
<keyword evidence="10" id="KW-0411">Iron-sulfur</keyword>
<keyword evidence="9" id="KW-0408">Iron</keyword>
<dbReference type="PANTHER" id="PTHR33693:SF1">
    <property type="entry name" value="TYPE-4 URACIL-DNA GLYCOSYLASE"/>
    <property type="match status" value="1"/>
</dbReference>
<evidence type="ECO:0000256" key="1">
    <source>
        <dbReference type="ARBA" id="ARBA00001400"/>
    </source>
</evidence>
<evidence type="ECO:0000259" key="12">
    <source>
        <dbReference type="SMART" id="SM00986"/>
    </source>
</evidence>
<organism evidence="13">
    <name type="scientific">marine sediment metagenome</name>
    <dbReference type="NCBI Taxonomy" id="412755"/>
    <lineage>
        <taxon>unclassified sequences</taxon>
        <taxon>metagenomes</taxon>
        <taxon>ecological metagenomes</taxon>
    </lineage>
</organism>
<dbReference type="InterPro" id="IPR051536">
    <property type="entry name" value="UDG_Type-4/5"/>
</dbReference>
<dbReference type="InterPro" id="IPR036895">
    <property type="entry name" value="Uracil-DNA_glycosylase-like_sf"/>
</dbReference>
<protein>
    <recommendedName>
        <fullName evidence="4">Type-4 uracil-DNA glycosylase</fullName>
        <ecNumber evidence="3">3.2.2.27</ecNumber>
    </recommendedName>
</protein>
<evidence type="ECO:0000256" key="8">
    <source>
        <dbReference type="ARBA" id="ARBA00022801"/>
    </source>
</evidence>
<dbReference type="SMART" id="SM00986">
    <property type="entry name" value="UDG"/>
    <property type="match status" value="1"/>
</dbReference>
<dbReference type="AlphaFoldDB" id="X1MM61"/>
<evidence type="ECO:0000256" key="7">
    <source>
        <dbReference type="ARBA" id="ARBA00022763"/>
    </source>
</evidence>
<reference evidence="13" key="1">
    <citation type="journal article" date="2014" name="Front. Microbiol.">
        <title>High frequency of phylogenetically diverse reductive dehalogenase-homologous genes in deep subseafloor sedimentary metagenomes.</title>
        <authorList>
            <person name="Kawai M."/>
            <person name="Futagami T."/>
            <person name="Toyoda A."/>
            <person name="Takaki Y."/>
            <person name="Nishi S."/>
            <person name="Hori S."/>
            <person name="Arai W."/>
            <person name="Tsubouchi T."/>
            <person name="Morono Y."/>
            <person name="Uchiyama I."/>
            <person name="Ito T."/>
            <person name="Fujiyama A."/>
            <person name="Inagaki F."/>
            <person name="Takami H."/>
        </authorList>
    </citation>
    <scope>NUCLEOTIDE SEQUENCE</scope>
    <source>
        <strain evidence="13">Expedition CK06-06</strain>
    </source>
</reference>
<dbReference type="CDD" id="cd10030">
    <property type="entry name" value="UDG-F4_TTUDGA_SPO1dp_like"/>
    <property type="match status" value="1"/>
</dbReference>
<dbReference type="EC" id="3.2.2.27" evidence="3"/>
<feature type="domain" description="Uracil-DNA glycosylase-like" evidence="12">
    <location>
        <begin position="30"/>
        <end position="189"/>
    </location>
</feature>
<comment type="catalytic activity">
    <reaction evidence="1">
        <text>Hydrolyzes single-stranded DNA or mismatched double-stranded DNA and polynucleotides, releasing free uracil.</text>
        <dbReference type="EC" id="3.2.2.27"/>
    </reaction>
</comment>
<evidence type="ECO:0000313" key="13">
    <source>
        <dbReference type="EMBL" id="GAI15785.1"/>
    </source>
</evidence>
<keyword evidence="7" id="KW-0227">DNA damage</keyword>
<evidence type="ECO:0000256" key="4">
    <source>
        <dbReference type="ARBA" id="ARBA00019403"/>
    </source>
</evidence>
<dbReference type="SMART" id="SM00987">
    <property type="entry name" value="UreE_C"/>
    <property type="match status" value="1"/>
</dbReference>
<dbReference type="Pfam" id="PF03167">
    <property type="entry name" value="UDG"/>
    <property type="match status" value="1"/>
</dbReference>
<dbReference type="SUPFAM" id="SSF52141">
    <property type="entry name" value="Uracil-DNA glycosylase-like"/>
    <property type="match status" value="1"/>
</dbReference>
<evidence type="ECO:0000256" key="9">
    <source>
        <dbReference type="ARBA" id="ARBA00023004"/>
    </source>
</evidence>
<keyword evidence="5" id="KW-0004">4Fe-4S</keyword>
<comment type="similarity">
    <text evidence="2">Belongs to the uracil-DNA glycosylase (UDG) superfamily. Type 4 (UDGa) family.</text>
</comment>
<keyword evidence="8" id="KW-0378">Hydrolase</keyword>